<dbReference type="GO" id="GO:0005524">
    <property type="term" value="F:ATP binding"/>
    <property type="evidence" value="ECO:0007669"/>
    <property type="project" value="UniProtKB-KW"/>
</dbReference>
<evidence type="ECO:0000256" key="5">
    <source>
        <dbReference type="ARBA" id="ARBA00022723"/>
    </source>
</evidence>
<name>G4QH33_GLANF</name>
<keyword evidence="5" id="KW-0479">Metal-binding</keyword>
<dbReference type="Gene3D" id="2.40.33.10">
    <property type="entry name" value="PK beta-barrel domain-like"/>
    <property type="match status" value="1"/>
</dbReference>
<sequence>MSKDMSRRTKILATLGPATDTQETIEAIIAAGANVVRMNFSHGNAQDHIERAKKVRAAAKKLNKYVAILGDLQGPKIRVSRFIDGAVTLDVGQTFTLDAELDVNAGNIKEVGIDYKALPDDVSEGDLLLLDDGRIQLIVVRVEGRKVITTVTVGGKLSNNKGINRQGGGLSAEALTDKDKRDILTAAEIGVDYLAVSFPRSGADLNYARELAVAAGSNAKICAKVERAETVASEEAMDDIILASDAVMVARGDLGVEIGDAQLPGVQKKLIARSRQLNRVVITATQMMESMIESPMPTRAEVMDVANAVLDGTDAVMLSAETAAGKYPVETVKAMSRVCEGAETHPSVKISKHRLDEFFKDVSETTAMSAVYAANHLPTIKAIVGLTESGTTPKLMSRITTSLPIIAMSRHTATLNMMALYRGVIPLYFDSSKCLPGEMTSDVIAALKESGLLQDGDQVILTYGDRMETVGATNACKIVTII</sequence>
<dbReference type="InterPro" id="IPR015806">
    <property type="entry name" value="Pyrv_Knase_insert_dom_sf"/>
</dbReference>
<dbReference type="FunFam" id="2.40.33.10:FF:000001">
    <property type="entry name" value="Pyruvate kinase"/>
    <property type="match status" value="1"/>
</dbReference>
<evidence type="ECO:0000256" key="2">
    <source>
        <dbReference type="ARBA" id="ARBA00008663"/>
    </source>
</evidence>
<dbReference type="Gene3D" id="3.40.1380.20">
    <property type="entry name" value="Pyruvate kinase, C-terminal domain"/>
    <property type="match status" value="1"/>
</dbReference>
<evidence type="ECO:0000256" key="6">
    <source>
        <dbReference type="ARBA" id="ARBA00022741"/>
    </source>
</evidence>
<dbReference type="SUPFAM" id="SSF51621">
    <property type="entry name" value="Phosphoenolpyruvate/pyruvate domain"/>
    <property type="match status" value="1"/>
</dbReference>
<comment type="pathway">
    <text evidence="1 13">Carbohydrate degradation; glycolysis; pyruvate from D-glyceraldehyde 3-phosphate: step 5/5.</text>
</comment>
<keyword evidence="17" id="KW-1185">Reference proteome</keyword>
<keyword evidence="9 13" id="KW-0460">Magnesium</keyword>
<comment type="catalytic activity">
    <reaction evidence="13">
        <text>pyruvate + ATP = phosphoenolpyruvate + ADP + H(+)</text>
        <dbReference type="Rhea" id="RHEA:18157"/>
        <dbReference type="ChEBI" id="CHEBI:15361"/>
        <dbReference type="ChEBI" id="CHEBI:15378"/>
        <dbReference type="ChEBI" id="CHEBI:30616"/>
        <dbReference type="ChEBI" id="CHEBI:58702"/>
        <dbReference type="ChEBI" id="CHEBI:456216"/>
        <dbReference type="EC" id="2.7.1.40"/>
    </reaction>
</comment>
<dbReference type="InterPro" id="IPR015793">
    <property type="entry name" value="Pyrv_Knase_brl"/>
</dbReference>
<evidence type="ECO:0000256" key="7">
    <source>
        <dbReference type="ARBA" id="ARBA00022777"/>
    </source>
</evidence>
<organism evidence="16 17">
    <name type="scientific">Glaciecola nitratireducens (strain JCM 12485 / KCTC 12276 / FR1064)</name>
    <dbReference type="NCBI Taxonomy" id="1085623"/>
    <lineage>
        <taxon>Bacteria</taxon>
        <taxon>Pseudomonadati</taxon>
        <taxon>Pseudomonadota</taxon>
        <taxon>Gammaproteobacteria</taxon>
        <taxon>Alteromonadales</taxon>
        <taxon>Alteromonadaceae</taxon>
        <taxon>Brumicola</taxon>
    </lineage>
</organism>
<evidence type="ECO:0000256" key="12">
    <source>
        <dbReference type="NCBIfam" id="TIGR01064"/>
    </source>
</evidence>
<evidence type="ECO:0000256" key="13">
    <source>
        <dbReference type="RuleBase" id="RU000504"/>
    </source>
</evidence>
<dbReference type="GO" id="GO:0030955">
    <property type="term" value="F:potassium ion binding"/>
    <property type="evidence" value="ECO:0007669"/>
    <property type="project" value="UniProtKB-UniRule"/>
</dbReference>
<accession>G4QH33</accession>
<protein>
    <recommendedName>
        <fullName evidence="3 12">Pyruvate kinase</fullName>
        <ecNumber evidence="3 12">2.7.1.40</ecNumber>
    </recommendedName>
</protein>
<dbReference type="NCBIfam" id="TIGR01064">
    <property type="entry name" value="pyruv_kin"/>
    <property type="match status" value="1"/>
</dbReference>
<keyword evidence="11 16" id="KW-0670">Pyruvate</keyword>
<comment type="similarity">
    <text evidence="2 13">Belongs to the pyruvate kinase family.</text>
</comment>
<keyword evidence="8" id="KW-0067">ATP-binding</keyword>
<dbReference type="EMBL" id="CP003060">
    <property type="protein sequence ID" value="AEP30221.1"/>
    <property type="molecule type" value="Genomic_DNA"/>
</dbReference>
<keyword evidence="10 13" id="KW-0324">Glycolysis</keyword>
<dbReference type="InterPro" id="IPR001697">
    <property type="entry name" value="Pyr_Knase"/>
</dbReference>
<dbReference type="PRINTS" id="PR01050">
    <property type="entry name" value="PYRUVTKNASE"/>
</dbReference>
<dbReference type="STRING" id="1085623.GNIT_2113"/>
<dbReference type="InterPro" id="IPR015795">
    <property type="entry name" value="Pyrv_Knase_C"/>
</dbReference>
<evidence type="ECO:0000313" key="17">
    <source>
        <dbReference type="Proteomes" id="UP000009282"/>
    </source>
</evidence>
<dbReference type="Proteomes" id="UP000009282">
    <property type="component" value="Chromosome"/>
</dbReference>
<dbReference type="InterPro" id="IPR015813">
    <property type="entry name" value="Pyrv/PenolPyrv_kinase-like_dom"/>
</dbReference>
<evidence type="ECO:0000256" key="3">
    <source>
        <dbReference type="ARBA" id="ARBA00012142"/>
    </source>
</evidence>
<evidence type="ECO:0000259" key="14">
    <source>
        <dbReference type="Pfam" id="PF00224"/>
    </source>
</evidence>
<dbReference type="GO" id="GO:0000287">
    <property type="term" value="F:magnesium ion binding"/>
    <property type="evidence" value="ECO:0007669"/>
    <property type="project" value="UniProtKB-UniRule"/>
</dbReference>
<dbReference type="SUPFAM" id="SSF50800">
    <property type="entry name" value="PK beta-barrel domain-like"/>
    <property type="match status" value="1"/>
</dbReference>
<dbReference type="NCBIfam" id="NF004491">
    <property type="entry name" value="PRK05826.1"/>
    <property type="match status" value="1"/>
</dbReference>
<dbReference type="AlphaFoldDB" id="G4QH33"/>
<evidence type="ECO:0000256" key="8">
    <source>
        <dbReference type="ARBA" id="ARBA00022840"/>
    </source>
</evidence>
<dbReference type="GO" id="GO:0004743">
    <property type="term" value="F:pyruvate kinase activity"/>
    <property type="evidence" value="ECO:0007669"/>
    <property type="project" value="UniProtKB-UniRule"/>
</dbReference>
<dbReference type="Pfam" id="PF00224">
    <property type="entry name" value="PK"/>
    <property type="match status" value="1"/>
</dbReference>
<gene>
    <name evidence="16" type="ordered locus">GNIT_2113</name>
</gene>
<dbReference type="KEGG" id="gni:GNIT_2113"/>
<dbReference type="EC" id="2.7.1.40" evidence="3 12"/>
<proteinExistence type="inferred from homology"/>
<dbReference type="Pfam" id="PF02887">
    <property type="entry name" value="PK_C"/>
    <property type="match status" value="1"/>
</dbReference>
<dbReference type="InterPro" id="IPR036918">
    <property type="entry name" value="Pyrv_Knase_C_sf"/>
</dbReference>
<evidence type="ECO:0000256" key="1">
    <source>
        <dbReference type="ARBA" id="ARBA00004997"/>
    </source>
</evidence>
<dbReference type="GO" id="GO:0016301">
    <property type="term" value="F:kinase activity"/>
    <property type="evidence" value="ECO:0007669"/>
    <property type="project" value="UniProtKB-KW"/>
</dbReference>
<evidence type="ECO:0000259" key="15">
    <source>
        <dbReference type="Pfam" id="PF02887"/>
    </source>
</evidence>
<dbReference type="eggNOG" id="COG0469">
    <property type="taxonomic scope" value="Bacteria"/>
</dbReference>
<dbReference type="PANTHER" id="PTHR11817">
    <property type="entry name" value="PYRUVATE KINASE"/>
    <property type="match status" value="1"/>
</dbReference>
<reference evidence="16 17" key="1">
    <citation type="journal article" date="2011" name="J. Bacteriol.">
        <title>Complete genome sequence of seawater bacterium Glaciecola nitratireducens FR1064T.</title>
        <authorList>
            <person name="Bian F."/>
            <person name="Qin Q.L."/>
            <person name="Xie B.B."/>
            <person name="Shu Y.L."/>
            <person name="Zhang X.Y."/>
            <person name="Yu Y."/>
            <person name="Chen B."/>
            <person name="Chen X.L."/>
            <person name="Zhou B.C."/>
            <person name="Zhang Y.Z."/>
        </authorList>
    </citation>
    <scope>NUCLEOTIDE SEQUENCE [LARGE SCALE GENOMIC DNA]</scope>
    <source>
        <strain evidence="17">JCM 12485 / KCTC 12276 / FR1064</strain>
    </source>
</reference>
<dbReference type="Gene3D" id="3.20.20.60">
    <property type="entry name" value="Phosphoenolpyruvate-binding domains"/>
    <property type="match status" value="1"/>
</dbReference>
<dbReference type="SUPFAM" id="SSF52935">
    <property type="entry name" value="PK C-terminal domain-like"/>
    <property type="match status" value="1"/>
</dbReference>
<dbReference type="InterPro" id="IPR011037">
    <property type="entry name" value="Pyrv_Knase-like_insert_dom_sf"/>
</dbReference>
<dbReference type="UniPathway" id="UPA00109">
    <property type="reaction ID" value="UER00188"/>
</dbReference>
<evidence type="ECO:0000256" key="10">
    <source>
        <dbReference type="ARBA" id="ARBA00023152"/>
    </source>
</evidence>
<evidence type="ECO:0000313" key="16">
    <source>
        <dbReference type="EMBL" id="AEP30221.1"/>
    </source>
</evidence>
<keyword evidence="6" id="KW-0547">Nucleotide-binding</keyword>
<feature type="domain" description="Pyruvate kinase barrel" evidence="14">
    <location>
        <begin position="7"/>
        <end position="332"/>
    </location>
</feature>
<feature type="domain" description="Pyruvate kinase C-terminal" evidence="15">
    <location>
        <begin position="364"/>
        <end position="479"/>
    </location>
</feature>
<keyword evidence="4 13" id="KW-0808">Transferase</keyword>
<dbReference type="InterPro" id="IPR040442">
    <property type="entry name" value="Pyrv_kinase-like_dom_sf"/>
</dbReference>
<keyword evidence="7 13" id="KW-0418">Kinase</keyword>
<dbReference type="HOGENOM" id="CLU_015439_0_2_6"/>
<evidence type="ECO:0000256" key="11">
    <source>
        <dbReference type="ARBA" id="ARBA00023317"/>
    </source>
</evidence>
<evidence type="ECO:0000256" key="4">
    <source>
        <dbReference type="ARBA" id="ARBA00022679"/>
    </source>
</evidence>
<evidence type="ECO:0000256" key="9">
    <source>
        <dbReference type="ARBA" id="ARBA00022842"/>
    </source>
</evidence>